<dbReference type="Proteomes" id="UP000239731">
    <property type="component" value="Unassembled WGS sequence"/>
</dbReference>
<dbReference type="InterPro" id="IPR014158">
    <property type="entry name" value="T4SS_VirB5"/>
</dbReference>
<dbReference type="SUPFAM" id="SSF101082">
    <property type="entry name" value="Typo IV secretion system protein TraC"/>
    <property type="match status" value="1"/>
</dbReference>
<name>A0A2T0HMZ4_PSEFL</name>
<dbReference type="EMBL" id="PVUH01000030">
    <property type="protein sequence ID" value="PRW84469.1"/>
    <property type="molecule type" value="Genomic_DNA"/>
</dbReference>
<dbReference type="AlphaFoldDB" id="A0A2T0HMZ4"/>
<sequence>MKKIYLISALTFALYAASPSVSAIGVPTLDATTAAILTTNALAQAKQALDALKQAKEGIDQAKAEYDAHKKLISGNSKLANLAYNPELNKLFPFGEWADIYKEAKRLPELRKRYGLVSDIEYTQKVFDKILVTTGVLEDQYEASQERVKNAEELRHEIDKVETPQQKQDLQIRYQQELLEQQNQQMQLANMLALMEQRQKAENKRRAQEFQEHMRGKGKYRSVSEMDKAYDEALDNE</sequence>
<keyword evidence="1" id="KW-0175">Coiled coil</keyword>
<dbReference type="RefSeq" id="WP_106118633.1">
    <property type="nucleotide sequence ID" value="NZ_PVUH01000030.1"/>
</dbReference>
<evidence type="ECO:0000313" key="4">
    <source>
        <dbReference type="EMBL" id="PRW84469.1"/>
    </source>
</evidence>
<feature type="chain" id="PRO_5015469177" evidence="3">
    <location>
        <begin position="24"/>
        <end position="237"/>
    </location>
</feature>
<gene>
    <name evidence="4" type="ORF">C7A10_28965</name>
</gene>
<evidence type="ECO:0000256" key="1">
    <source>
        <dbReference type="SAM" id="Coils"/>
    </source>
</evidence>
<accession>A0A2T0HMZ4</accession>
<keyword evidence="3" id="KW-0732">Signal</keyword>
<organism evidence="4 5">
    <name type="scientific">Pseudomonas fluorescens</name>
    <dbReference type="NCBI Taxonomy" id="294"/>
    <lineage>
        <taxon>Bacteria</taxon>
        <taxon>Pseudomonadati</taxon>
        <taxon>Pseudomonadota</taxon>
        <taxon>Gammaproteobacteria</taxon>
        <taxon>Pseudomonadales</taxon>
        <taxon>Pseudomonadaceae</taxon>
        <taxon>Pseudomonas</taxon>
    </lineage>
</organism>
<feature type="region of interest" description="Disordered" evidence="2">
    <location>
        <begin position="197"/>
        <end position="237"/>
    </location>
</feature>
<reference evidence="4 5" key="1">
    <citation type="submission" date="2018-03" db="EMBL/GenBank/DDBJ databases">
        <title>Blue discolouration in mozzarella cheese caused by Pseudomonas fluorescens.</title>
        <authorList>
            <person name="Chiesa F."/>
            <person name="Dalmasso A."/>
            <person name="Lomonaco S."/>
        </authorList>
    </citation>
    <scope>NUCLEOTIDE SEQUENCE [LARGE SCALE GENOMIC DNA]</scope>
    <source>
        <strain evidence="4 5">11293</strain>
    </source>
</reference>
<feature type="compositionally biased region" description="Basic and acidic residues" evidence="2">
    <location>
        <begin position="222"/>
        <end position="231"/>
    </location>
</feature>
<evidence type="ECO:0000313" key="5">
    <source>
        <dbReference type="Proteomes" id="UP000239731"/>
    </source>
</evidence>
<feature type="compositionally biased region" description="Basic and acidic residues" evidence="2">
    <location>
        <begin position="197"/>
        <end position="215"/>
    </location>
</feature>
<evidence type="ECO:0000256" key="2">
    <source>
        <dbReference type="SAM" id="MobiDB-lite"/>
    </source>
</evidence>
<feature type="coiled-coil region" evidence="1">
    <location>
        <begin position="42"/>
        <end position="72"/>
    </location>
</feature>
<dbReference type="Pfam" id="PF07996">
    <property type="entry name" value="T4SS"/>
    <property type="match status" value="1"/>
</dbReference>
<comment type="caution">
    <text evidence="4">The sequence shown here is derived from an EMBL/GenBank/DDBJ whole genome shotgun (WGS) entry which is preliminary data.</text>
</comment>
<protein>
    <submittedName>
        <fullName evidence="4">Conjugal transfer protein</fullName>
    </submittedName>
</protein>
<proteinExistence type="predicted"/>
<evidence type="ECO:0000256" key="3">
    <source>
        <dbReference type="SAM" id="SignalP"/>
    </source>
</evidence>
<feature type="signal peptide" evidence="3">
    <location>
        <begin position="1"/>
        <end position="23"/>
    </location>
</feature>
<dbReference type="Gene3D" id="1.20.58.430">
    <property type="entry name" value="Type IV secretion system, VirB5-domain"/>
    <property type="match status" value="1"/>
</dbReference>
<dbReference type="InterPro" id="IPR023220">
    <property type="entry name" value="T4SS_VirB5-domain"/>
</dbReference>